<protein>
    <submittedName>
        <fullName evidence="1">Cc8K15.2-like protein</fullName>
    </submittedName>
</protein>
<proteinExistence type="predicted"/>
<sequence length="560" mass="64617">MFYLPHNLFFLTTPHDLAPLYQLHEKEFKTMAETDLSTRAKRPVSRSQTKYWIVGVSLEKFGGGWNRSMLSTEKKRRNQLEQNIERVEQAELARQANRDVVIDQSSTISDSDVCGYEENDNEDAEFVMEKNRKRRRPDQVTIKIPTRRLIQASSVVSDGMRFSQRQQLLVLGSAVTSGGGSLGDITLSKTSIQRLRTARRMQEAKSIMENWIRPPLATLHWDSKLFKLITGKKEDRLAVYASQPPKLLGIPSSESSTGRNQMKAVVSLVEKWSLTECIVALVYDTTASNSGKWIGAAILIEKKLNRAVLRCECRHHVAELHIKHTFKVVFGENKAPTIKLFQRLKEDFDNVDKDEEQLKVWHWPENQDDFLFKQALEVKIWVTNCIEKKTFPREDYHELCELILFYLGGSIPRGFFIRRPGADHHARSFEMTPTELKQVERMAVYIGLFYGKYFLQSSCIIDPEAAKETIKSISRHLSYLTEELVVFLLFDDSLNYTEKTMIGKHLYDTNRPRNIPPNKPKLPVIVWRDDEKPLLSSFVGSKYAYDIHSQPMPDEVGNRN</sequence>
<comment type="caution">
    <text evidence="1">The sequence shown here is derived from an EMBL/GenBank/DDBJ whole genome shotgun (WGS) entry which is preliminary data.</text>
</comment>
<gene>
    <name evidence="1" type="ORF">APZ42_025001</name>
</gene>
<evidence type="ECO:0000313" key="1">
    <source>
        <dbReference type="EMBL" id="KZS10514.1"/>
    </source>
</evidence>
<accession>A0A162DE36</accession>
<name>A0A162DE36_9CRUS</name>
<reference evidence="1 2" key="1">
    <citation type="submission" date="2016-03" db="EMBL/GenBank/DDBJ databases">
        <title>EvidentialGene: Evidence-directed Construction of Genes on Genomes.</title>
        <authorList>
            <person name="Gilbert D.G."/>
            <person name="Choi J.-H."/>
            <person name="Mockaitis K."/>
            <person name="Colbourne J."/>
            <person name="Pfrender M."/>
        </authorList>
    </citation>
    <scope>NUCLEOTIDE SEQUENCE [LARGE SCALE GENOMIC DNA]</scope>
    <source>
        <strain evidence="1 2">Xinb3</strain>
        <tissue evidence="1">Complete organism</tissue>
    </source>
</reference>
<dbReference type="Proteomes" id="UP000076858">
    <property type="component" value="Unassembled WGS sequence"/>
</dbReference>
<dbReference type="AlphaFoldDB" id="A0A162DE36"/>
<evidence type="ECO:0000313" key="2">
    <source>
        <dbReference type="Proteomes" id="UP000076858"/>
    </source>
</evidence>
<dbReference type="OrthoDB" id="6629168at2759"/>
<organism evidence="1 2">
    <name type="scientific">Daphnia magna</name>
    <dbReference type="NCBI Taxonomy" id="35525"/>
    <lineage>
        <taxon>Eukaryota</taxon>
        <taxon>Metazoa</taxon>
        <taxon>Ecdysozoa</taxon>
        <taxon>Arthropoda</taxon>
        <taxon>Crustacea</taxon>
        <taxon>Branchiopoda</taxon>
        <taxon>Diplostraca</taxon>
        <taxon>Cladocera</taxon>
        <taxon>Anomopoda</taxon>
        <taxon>Daphniidae</taxon>
        <taxon>Daphnia</taxon>
    </lineage>
</organism>
<keyword evidence="2" id="KW-1185">Reference proteome</keyword>
<dbReference type="EMBL" id="LRGB01001784">
    <property type="protein sequence ID" value="KZS10514.1"/>
    <property type="molecule type" value="Genomic_DNA"/>
</dbReference>